<name>A0A7M1UT49_9CREN</name>
<dbReference type="SUPFAM" id="SSF50129">
    <property type="entry name" value="GroES-like"/>
    <property type="match status" value="1"/>
</dbReference>
<gene>
    <name evidence="7" type="ORF">IMZ38_02300</name>
</gene>
<dbReference type="PANTHER" id="PTHR42940">
    <property type="entry name" value="ALCOHOL DEHYDROGENASE 1-RELATED"/>
    <property type="match status" value="1"/>
</dbReference>
<evidence type="ECO:0000256" key="3">
    <source>
        <dbReference type="ARBA" id="ARBA00022723"/>
    </source>
</evidence>
<dbReference type="InterPro" id="IPR013154">
    <property type="entry name" value="ADH-like_N"/>
</dbReference>
<dbReference type="Proteomes" id="UP000593766">
    <property type="component" value="Chromosome"/>
</dbReference>
<dbReference type="InterPro" id="IPR036291">
    <property type="entry name" value="NAD(P)-bd_dom_sf"/>
</dbReference>
<dbReference type="InterPro" id="IPR011032">
    <property type="entry name" value="GroES-like_sf"/>
</dbReference>
<evidence type="ECO:0000256" key="1">
    <source>
        <dbReference type="ARBA" id="ARBA00001947"/>
    </source>
</evidence>
<dbReference type="OrthoDB" id="8709at2157"/>
<feature type="domain" description="Enoyl reductase (ER)" evidence="6">
    <location>
        <begin position="13"/>
        <end position="330"/>
    </location>
</feature>
<comment type="cofactor">
    <cofactor evidence="1">
        <name>Zn(2+)</name>
        <dbReference type="ChEBI" id="CHEBI:29105"/>
    </cofactor>
</comment>
<dbReference type="GO" id="GO:0046872">
    <property type="term" value="F:metal ion binding"/>
    <property type="evidence" value="ECO:0007669"/>
    <property type="project" value="UniProtKB-KW"/>
</dbReference>
<dbReference type="PANTHER" id="PTHR42940:SF8">
    <property type="entry name" value="VACUOLAR PROTEIN SORTING-ASSOCIATED PROTEIN 11"/>
    <property type="match status" value="1"/>
</dbReference>
<dbReference type="SUPFAM" id="SSF51735">
    <property type="entry name" value="NAD(P)-binding Rossmann-fold domains"/>
    <property type="match status" value="1"/>
</dbReference>
<dbReference type="NCBIfam" id="TIGR02822">
    <property type="entry name" value="adh_fam_2"/>
    <property type="match status" value="1"/>
</dbReference>
<dbReference type="GO" id="GO:0005737">
    <property type="term" value="C:cytoplasm"/>
    <property type="evidence" value="ECO:0007669"/>
    <property type="project" value="TreeGrafter"/>
</dbReference>
<reference evidence="7 8" key="1">
    <citation type="submission" date="2020-10" db="EMBL/GenBank/DDBJ databases">
        <title>Complete genome sequence of Thermosphaera aggregans strain 3507.</title>
        <authorList>
            <person name="Zayulina K.S."/>
            <person name="Elcheninov A.G."/>
            <person name="Toshchakov S.V."/>
            <person name="Kublanov I.V."/>
            <person name="Kochetkova T.V."/>
        </authorList>
    </citation>
    <scope>NUCLEOTIDE SEQUENCE [LARGE SCALE GENOMIC DNA]</scope>
    <source>
        <strain evidence="7 8">3507</strain>
    </source>
</reference>
<evidence type="ECO:0000256" key="2">
    <source>
        <dbReference type="ARBA" id="ARBA00008072"/>
    </source>
</evidence>
<dbReference type="GeneID" id="59454212"/>
<keyword evidence="8" id="KW-1185">Reference proteome</keyword>
<evidence type="ECO:0000313" key="8">
    <source>
        <dbReference type="Proteomes" id="UP000593766"/>
    </source>
</evidence>
<accession>A0A7M1UT49</accession>
<keyword evidence="4" id="KW-0862">Zinc</keyword>
<evidence type="ECO:0000313" key="7">
    <source>
        <dbReference type="EMBL" id="QOR94777.1"/>
    </source>
</evidence>
<dbReference type="RefSeq" id="WP_193436574.1">
    <property type="nucleotide sequence ID" value="NZ_CP063144.1"/>
</dbReference>
<evidence type="ECO:0000256" key="5">
    <source>
        <dbReference type="ARBA" id="ARBA00023002"/>
    </source>
</evidence>
<dbReference type="CDD" id="cd08298">
    <property type="entry name" value="CAD2"/>
    <property type="match status" value="1"/>
</dbReference>
<dbReference type="AlphaFoldDB" id="A0A7M1UT49"/>
<dbReference type="EMBL" id="CP063144">
    <property type="protein sequence ID" value="QOR94777.1"/>
    <property type="molecule type" value="Genomic_DNA"/>
</dbReference>
<dbReference type="InterPro" id="IPR014187">
    <property type="entry name" value="ADH_Zn_typ-2"/>
</dbReference>
<keyword evidence="3" id="KW-0479">Metal-binding</keyword>
<dbReference type="Gene3D" id="3.90.180.10">
    <property type="entry name" value="Medium-chain alcohol dehydrogenases, catalytic domain"/>
    <property type="match status" value="1"/>
</dbReference>
<dbReference type="Gene3D" id="3.40.50.720">
    <property type="entry name" value="NAD(P)-binding Rossmann-like Domain"/>
    <property type="match status" value="1"/>
</dbReference>
<protein>
    <submittedName>
        <fullName evidence="7">Zinc-dependent alcohol dehydrogenase family protein</fullName>
    </submittedName>
</protein>
<dbReference type="GO" id="GO:0004022">
    <property type="term" value="F:alcohol dehydrogenase (NAD+) activity"/>
    <property type="evidence" value="ECO:0007669"/>
    <property type="project" value="TreeGrafter"/>
</dbReference>
<keyword evidence="5" id="KW-0560">Oxidoreductase</keyword>
<evidence type="ECO:0000256" key="4">
    <source>
        <dbReference type="ARBA" id="ARBA00022833"/>
    </source>
</evidence>
<dbReference type="InterPro" id="IPR020843">
    <property type="entry name" value="ER"/>
</dbReference>
<sequence>MKAMLLRNPAPVETNPLEYVNVETPSPRSEEVLIKISKCGVCRTDLHIVEGELPPPRLPLIPGHQVIGRIVEVGDAVEGVVPGELVGVPWLYYACGECRYCKRGLENLCDKALFTGYSVNGGYAEYMVAHYRFIHKIPGGLSELEAAPLMCAGAVGYRSLRLTGLVGSDGVLGLFGYGSAAHLMLQTARKLGLRVYVFTSSPWKIEHALKNGAEWAGRTVDEPPSKLDAAIVYAPASQVFVEALRKVDKGGRVVLGEIYMTPIERLEYRLLWEEREVKTVANVTRRDVSEFLQLAVKHGIKPEVKAFKLEEANEALKELKHGRSLGQIVLDVS</sequence>
<proteinExistence type="inferred from homology"/>
<evidence type="ECO:0000259" key="6">
    <source>
        <dbReference type="SMART" id="SM00829"/>
    </source>
</evidence>
<dbReference type="KEGG" id="tcs:IMZ38_02300"/>
<dbReference type="SMART" id="SM00829">
    <property type="entry name" value="PKS_ER"/>
    <property type="match status" value="1"/>
</dbReference>
<comment type="similarity">
    <text evidence="2">Belongs to the zinc-containing alcohol dehydrogenase family.</text>
</comment>
<dbReference type="Pfam" id="PF08240">
    <property type="entry name" value="ADH_N"/>
    <property type="match status" value="1"/>
</dbReference>
<organism evidence="7 8">
    <name type="scientific">Thermosphaera chiliense</name>
    <dbReference type="NCBI Taxonomy" id="3402707"/>
    <lineage>
        <taxon>Archaea</taxon>
        <taxon>Thermoproteota</taxon>
        <taxon>Thermoprotei</taxon>
        <taxon>Desulfurococcales</taxon>
        <taxon>Desulfurococcaceae</taxon>
        <taxon>Thermosphaera</taxon>
    </lineage>
</organism>